<evidence type="ECO:0000313" key="2">
    <source>
        <dbReference type="EMBL" id="JAD20937.1"/>
    </source>
</evidence>
<sequence>MLILVIATKFCGYTHMTIFLLSLRCFQFWLLLCYHAPFMER</sequence>
<keyword evidence="1" id="KW-1133">Transmembrane helix</keyword>
<feature type="transmembrane region" description="Helical" evidence="1">
    <location>
        <begin position="12"/>
        <end position="34"/>
    </location>
</feature>
<keyword evidence="1" id="KW-0472">Membrane</keyword>
<protein>
    <submittedName>
        <fullName evidence="2">Uncharacterized protein</fullName>
    </submittedName>
</protein>
<evidence type="ECO:0000256" key="1">
    <source>
        <dbReference type="SAM" id="Phobius"/>
    </source>
</evidence>
<dbReference type="EMBL" id="GBRH01276958">
    <property type="protein sequence ID" value="JAD20937.1"/>
    <property type="molecule type" value="Transcribed_RNA"/>
</dbReference>
<reference evidence="2" key="2">
    <citation type="journal article" date="2015" name="Data Brief">
        <title>Shoot transcriptome of the giant reed, Arundo donax.</title>
        <authorList>
            <person name="Barrero R.A."/>
            <person name="Guerrero F.D."/>
            <person name="Moolhuijzen P."/>
            <person name="Goolsby J.A."/>
            <person name="Tidwell J."/>
            <person name="Bellgard S.E."/>
            <person name="Bellgard M.I."/>
        </authorList>
    </citation>
    <scope>NUCLEOTIDE SEQUENCE</scope>
    <source>
        <tissue evidence="2">Shoot tissue taken approximately 20 cm above the soil surface</tissue>
    </source>
</reference>
<reference evidence="2" key="1">
    <citation type="submission" date="2014-09" db="EMBL/GenBank/DDBJ databases">
        <authorList>
            <person name="Magalhaes I.L.F."/>
            <person name="Oliveira U."/>
            <person name="Santos F.R."/>
            <person name="Vidigal T.H.D.A."/>
            <person name="Brescovit A.D."/>
            <person name="Santos A.J."/>
        </authorList>
    </citation>
    <scope>NUCLEOTIDE SEQUENCE</scope>
    <source>
        <tissue evidence="2">Shoot tissue taken approximately 20 cm above the soil surface</tissue>
    </source>
</reference>
<organism evidence="2">
    <name type="scientific">Arundo donax</name>
    <name type="common">Giant reed</name>
    <name type="synonym">Donax arundinaceus</name>
    <dbReference type="NCBI Taxonomy" id="35708"/>
    <lineage>
        <taxon>Eukaryota</taxon>
        <taxon>Viridiplantae</taxon>
        <taxon>Streptophyta</taxon>
        <taxon>Embryophyta</taxon>
        <taxon>Tracheophyta</taxon>
        <taxon>Spermatophyta</taxon>
        <taxon>Magnoliopsida</taxon>
        <taxon>Liliopsida</taxon>
        <taxon>Poales</taxon>
        <taxon>Poaceae</taxon>
        <taxon>PACMAD clade</taxon>
        <taxon>Arundinoideae</taxon>
        <taxon>Arundineae</taxon>
        <taxon>Arundo</taxon>
    </lineage>
</organism>
<proteinExistence type="predicted"/>
<accession>A0A0A8YBU4</accession>
<dbReference type="AlphaFoldDB" id="A0A0A8YBU4"/>
<keyword evidence="1" id="KW-0812">Transmembrane</keyword>
<name>A0A0A8YBU4_ARUDO</name>